<evidence type="ECO:0000313" key="4">
    <source>
        <dbReference type="Proteomes" id="UP001500837"/>
    </source>
</evidence>
<comment type="similarity">
    <text evidence="1">Belongs to the universal stress protein A family.</text>
</comment>
<organism evidence="3 4">
    <name type="scientific">Halarchaeum salinum</name>
    <dbReference type="NCBI Taxonomy" id="489912"/>
    <lineage>
        <taxon>Archaea</taxon>
        <taxon>Methanobacteriati</taxon>
        <taxon>Methanobacteriota</taxon>
        <taxon>Stenosarchaea group</taxon>
        <taxon>Halobacteria</taxon>
        <taxon>Halobacteriales</taxon>
        <taxon>Halobacteriaceae</taxon>
    </lineage>
</organism>
<dbReference type="CDD" id="cd00293">
    <property type="entry name" value="USP-like"/>
    <property type="match status" value="1"/>
</dbReference>
<proteinExistence type="inferred from homology"/>
<dbReference type="PIRSF" id="PIRSF006276">
    <property type="entry name" value="UspA"/>
    <property type="match status" value="1"/>
</dbReference>
<evidence type="ECO:0000256" key="1">
    <source>
        <dbReference type="ARBA" id="ARBA00008791"/>
    </source>
</evidence>
<reference evidence="3 4" key="1">
    <citation type="journal article" date="2019" name="Int. J. Syst. Evol. Microbiol.">
        <title>The Global Catalogue of Microorganisms (GCM) 10K type strain sequencing project: providing services to taxonomists for standard genome sequencing and annotation.</title>
        <authorList>
            <consortium name="The Broad Institute Genomics Platform"/>
            <consortium name="The Broad Institute Genome Sequencing Center for Infectious Disease"/>
            <person name="Wu L."/>
            <person name="Ma J."/>
        </authorList>
    </citation>
    <scope>NUCLEOTIDE SEQUENCE [LARGE SCALE GENOMIC DNA]</scope>
    <source>
        <strain evidence="3 4">JCM 16330</strain>
    </source>
</reference>
<dbReference type="PANTHER" id="PTHR46268:SF6">
    <property type="entry name" value="UNIVERSAL STRESS PROTEIN UP12"/>
    <property type="match status" value="1"/>
</dbReference>
<dbReference type="Pfam" id="PF00582">
    <property type="entry name" value="Usp"/>
    <property type="match status" value="1"/>
</dbReference>
<accession>A0AAV3S6M2</accession>
<dbReference type="InterPro" id="IPR006016">
    <property type="entry name" value="UspA"/>
</dbReference>
<dbReference type="Proteomes" id="UP001500837">
    <property type="component" value="Unassembled WGS sequence"/>
</dbReference>
<comment type="caution">
    <text evidence="3">The sequence shown here is derived from an EMBL/GenBank/DDBJ whole genome shotgun (WGS) entry which is preliminary data.</text>
</comment>
<evidence type="ECO:0000313" key="3">
    <source>
        <dbReference type="EMBL" id="GAA0298172.1"/>
    </source>
</evidence>
<dbReference type="PRINTS" id="PR01438">
    <property type="entry name" value="UNVRSLSTRESS"/>
</dbReference>
<dbReference type="AlphaFoldDB" id="A0AAV3S6M2"/>
<protein>
    <submittedName>
        <fullName evidence="3">Universal stress protein</fullName>
    </submittedName>
</protein>
<gene>
    <name evidence="3" type="ORF">GCM10009066_10500</name>
</gene>
<keyword evidence="4" id="KW-1185">Reference proteome</keyword>
<dbReference type="InterPro" id="IPR014729">
    <property type="entry name" value="Rossmann-like_a/b/a_fold"/>
</dbReference>
<dbReference type="PANTHER" id="PTHR46268">
    <property type="entry name" value="STRESS RESPONSE PROTEIN NHAX"/>
    <property type="match status" value="1"/>
</dbReference>
<name>A0AAV3S6M2_9EURY</name>
<dbReference type="InterPro" id="IPR006015">
    <property type="entry name" value="Universal_stress_UspA"/>
</dbReference>
<dbReference type="Gene3D" id="3.40.50.620">
    <property type="entry name" value="HUPs"/>
    <property type="match status" value="1"/>
</dbReference>
<evidence type="ECO:0000259" key="2">
    <source>
        <dbReference type="Pfam" id="PF00582"/>
    </source>
</evidence>
<sequence length="149" mass="16077">MKTECMYDRILVPTDGSPESEDAIDEAMELAELTDATVVALYVVDTSDYSALPESKWSALQEELYAEGEEAVAAVAERGEAAGVEVEELVVEGSPNEVILDTASEEDCDAIVMGTHGRSGVERFLLGSVTEKVVRHSEIPVLVVRVSEE</sequence>
<dbReference type="SUPFAM" id="SSF52402">
    <property type="entry name" value="Adenine nucleotide alpha hydrolases-like"/>
    <property type="match status" value="1"/>
</dbReference>
<feature type="domain" description="UspA" evidence="2">
    <location>
        <begin position="6"/>
        <end position="145"/>
    </location>
</feature>
<dbReference type="EMBL" id="BAAABL010000041">
    <property type="protein sequence ID" value="GAA0298172.1"/>
    <property type="molecule type" value="Genomic_DNA"/>
</dbReference>